<dbReference type="GO" id="GO:0008270">
    <property type="term" value="F:zinc ion binding"/>
    <property type="evidence" value="ECO:0007669"/>
    <property type="project" value="UniProtKB-UniRule"/>
</dbReference>
<feature type="binding site" evidence="5">
    <location>
        <position position="198"/>
    </location>
    <ligand>
        <name>Zn(2+)</name>
        <dbReference type="ChEBI" id="CHEBI:29105"/>
        <note>catalytic</note>
    </ligand>
</feature>
<evidence type="ECO:0000256" key="4">
    <source>
        <dbReference type="ARBA" id="ARBA00023080"/>
    </source>
</evidence>
<feature type="domain" description="Adenosine deaminase" evidence="6">
    <location>
        <begin position="12"/>
        <end position="333"/>
    </location>
</feature>
<evidence type="ECO:0000256" key="5">
    <source>
        <dbReference type="HAMAP-Rule" id="MF_03145"/>
    </source>
</evidence>
<dbReference type="Proteomes" id="UP000054771">
    <property type="component" value="Unassembled WGS sequence"/>
</dbReference>
<dbReference type="HAMAP" id="MF_01962">
    <property type="entry name" value="Adenine_deaminase"/>
    <property type="match status" value="1"/>
</dbReference>
<feature type="site" description="Important for catalytic activity" evidence="5">
    <location>
        <position position="222"/>
    </location>
</feature>
<dbReference type="GO" id="GO:0005829">
    <property type="term" value="C:cytosol"/>
    <property type="evidence" value="ECO:0007669"/>
    <property type="project" value="TreeGrafter"/>
</dbReference>
<evidence type="ECO:0000259" key="6">
    <source>
        <dbReference type="Pfam" id="PF00962"/>
    </source>
</evidence>
<dbReference type="GO" id="GO:0000034">
    <property type="term" value="F:adenine deaminase activity"/>
    <property type="evidence" value="ECO:0007669"/>
    <property type="project" value="UniProtKB-UniRule"/>
</dbReference>
<dbReference type="InterPro" id="IPR001365">
    <property type="entry name" value="A_deaminase_dom"/>
</dbReference>
<comment type="similarity">
    <text evidence="5">Belongs to the metallo-dependent hydrolases superfamily. Adenosine and AMP deaminases family. Adenine deaminase type 2 subfamily.</text>
</comment>
<accession>A0A0U5GLF3</accession>
<dbReference type="AlphaFoldDB" id="A0A0U5GLF3"/>
<dbReference type="GO" id="GO:0009117">
    <property type="term" value="P:nucleotide metabolic process"/>
    <property type="evidence" value="ECO:0007669"/>
    <property type="project" value="UniProtKB-KW"/>
</dbReference>
<proteinExistence type="inferred from homology"/>
<keyword evidence="4 5" id="KW-0546">Nucleotide metabolism</keyword>
<comment type="catalytic activity">
    <reaction evidence="5">
        <text>adenine + H2O + H(+) = hypoxanthine + NH4(+)</text>
        <dbReference type="Rhea" id="RHEA:23688"/>
        <dbReference type="ChEBI" id="CHEBI:15377"/>
        <dbReference type="ChEBI" id="CHEBI:15378"/>
        <dbReference type="ChEBI" id="CHEBI:16708"/>
        <dbReference type="ChEBI" id="CHEBI:17368"/>
        <dbReference type="ChEBI" id="CHEBI:28938"/>
        <dbReference type="EC" id="3.5.4.2"/>
    </reaction>
</comment>
<dbReference type="OrthoDB" id="272271at2759"/>
<feature type="active site" description="Proton donor" evidence="5">
    <location>
        <position position="201"/>
    </location>
</feature>
<dbReference type="PANTHER" id="PTHR43114:SF6">
    <property type="entry name" value="ADENINE DEAMINASE"/>
    <property type="match status" value="1"/>
</dbReference>
<reference evidence="8" key="1">
    <citation type="journal article" date="2016" name="Genome Announc.">
        <title>Draft genome sequences of fungus Aspergillus calidoustus.</title>
        <authorList>
            <person name="Horn F."/>
            <person name="Linde J."/>
            <person name="Mattern D.J."/>
            <person name="Walther G."/>
            <person name="Guthke R."/>
            <person name="Scherlach K."/>
            <person name="Martin K."/>
            <person name="Brakhage A.A."/>
            <person name="Petzke L."/>
            <person name="Valiante V."/>
        </authorList>
    </citation>
    <scope>NUCLEOTIDE SEQUENCE [LARGE SCALE GENOMIC DNA]</scope>
    <source>
        <strain evidence="8">SF006504</strain>
    </source>
</reference>
<feature type="binding site" evidence="5">
    <location>
        <position position="19"/>
    </location>
    <ligand>
        <name>Zn(2+)</name>
        <dbReference type="ChEBI" id="CHEBI:29105"/>
        <note>catalytic</note>
    </ligand>
</feature>
<dbReference type="InterPro" id="IPR032466">
    <property type="entry name" value="Metal_Hydrolase"/>
</dbReference>
<keyword evidence="3 5" id="KW-0862">Zinc</keyword>
<dbReference type="NCBIfam" id="TIGR01430">
    <property type="entry name" value="aden_deam"/>
    <property type="match status" value="1"/>
</dbReference>
<organism evidence="7 8">
    <name type="scientific">Aspergillus calidoustus</name>
    <dbReference type="NCBI Taxonomy" id="454130"/>
    <lineage>
        <taxon>Eukaryota</taxon>
        <taxon>Fungi</taxon>
        <taxon>Dikarya</taxon>
        <taxon>Ascomycota</taxon>
        <taxon>Pezizomycotina</taxon>
        <taxon>Eurotiomycetes</taxon>
        <taxon>Eurotiomycetidae</taxon>
        <taxon>Eurotiales</taxon>
        <taxon>Aspergillaceae</taxon>
        <taxon>Aspergillus</taxon>
        <taxon>Aspergillus subgen. Nidulantes</taxon>
    </lineage>
</organism>
<sequence>MDRIQDFIRGIPKAELHMHIEGCIEPDLMFALAQRNGVPLPWESPETLRAAYQFNNLQSFLNLYFEGCKVLVKKQDFYDVTYAYLQRAHADNVVRAELFIGPQTFLEKGIPLSDLMEGVLGAFRDAERALGGISAGLIISTHRHRSEADALHLLDLITPWKEHIIGIGMGGAELPNPPSKFARFFAACRERGFRTCIHAGEEGPSDYVRQAVEDLQVDRIDHGIACASDAALVAVLVARRTPLTVCPVSNVKLGVVPSLEAHPLRDLLDAGLVVTINSDDPPYFGAYINENFLRCQAALGLDFGQITVLARNSIAASFLDEQARRALLSRVDAYCAEF</sequence>
<name>A0A0U5GLF3_ASPCI</name>
<feature type="binding site" evidence="5">
    <location>
        <position position="279"/>
    </location>
    <ligand>
        <name>Zn(2+)</name>
        <dbReference type="ChEBI" id="CHEBI:29105"/>
        <note>catalytic</note>
    </ligand>
</feature>
<dbReference type="GO" id="GO:0006146">
    <property type="term" value="P:adenine catabolic process"/>
    <property type="evidence" value="ECO:0007669"/>
    <property type="project" value="UniProtKB-UniRule"/>
</dbReference>
<evidence type="ECO:0000256" key="3">
    <source>
        <dbReference type="ARBA" id="ARBA00022833"/>
    </source>
</evidence>
<dbReference type="Gene3D" id="3.20.20.140">
    <property type="entry name" value="Metal-dependent hydrolases"/>
    <property type="match status" value="1"/>
</dbReference>
<keyword evidence="5" id="KW-0539">Nucleus</keyword>
<dbReference type="GO" id="GO:0043103">
    <property type="term" value="P:hypoxanthine salvage"/>
    <property type="evidence" value="ECO:0007669"/>
    <property type="project" value="UniProtKB-UniRule"/>
</dbReference>
<dbReference type="InterPro" id="IPR006330">
    <property type="entry name" value="Ado/ade_deaminase"/>
</dbReference>
<dbReference type="NCBIfam" id="NF006850">
    <property type="entry name" value="PRK09358.1-6"/>
    <property type="match status" value="1"/>
</dbReference>
<evidence type="ECO:0000256" key="2">
    <source>
        <dbReference type="ARBA" id="ARBA00022801"/>
    </source>
</evidence>
<evidence type="ECO:0000313" key="8">
    <source>
        <dbReference type="Proteomes" id="UP000054771"/>
    </source>
</evidence>
<protein>
    <recommendedName>
        <fullName evidence="5">Adenine deaminase</fullName>
        <shortName evidence="5">ADE</shortName>
        <ecNumber evidence="5">3.5.4.2</ecNumber>
    </recommendedName>
    <alternativeName>
        <fullName evidence="5">Adenine aminohydrolase</fullName>
        <shortName evidence="5">AAH</shortName>
    </alternativeName>
</protein>
<comment type="cofactor">
    <cofactor evidence="5">
        <name>Zn(2+)</name>
        <dbReference type="ChEBI" id="CHEBI:29105"/>
    </cofactor>
    <text evidence="5">Binds 1 zinc ion per subunit.</text>
</comment>
<dbReference type="STRING" id="454130.A0A0U5GLF3"/>
<feature type="binding site" evidence="5">
    <location>
        <position position="280"/>
    </location>
    <ligand>
        <name>substrate</name>
    </ligand>
</feature>
<dbReference type="SUPFAM" id="SSF51556">
    <property type="entry name" value="Metallo-dependent hydrolases"/>
    <property type="match status" value="1"/>
</dbReference>
<gene>
    <name evidence="5" type="primary">AAH1</name>
    <name evidence="7" type="ORF">ASPCAL02755</name>
</gene>
<dbReference type="GO" id="GO:0005634">
    <property type="term" value="C:nucleus"/>
    <property type="evidence" value="ECO:0007669"/>
    <property type="project" value="UniProtKB-SubCell"/>
</dbReference>
<comment type="function">
    <text evidence="5">Catalyzes the hydrolytic deamination of adenine to hypoxanthine. Plays an important role in the purine salvage pathway and in nitrogen catabolism.</text>
</comment>
<keyword evidence="5" id="KW-0963">Cytoplasm</keyword>
<dbReference type="EMBL" id="CDMC01000002">
    <property type="protein sequence ID" value="CEN60314.1"/>
    <property type="molecule type" value="Genomic_DNA"/>
</dbReference>
<keyword evidence="2 5" id="KW-0378">Hydrolase</keyword>
<dbReference type="EC" id="3.5.4.2" evidence="5"/>
<comment type="subcellular location">
    <subcellularLocation>
        <location evidence="5">Cytoplasm</location>
    </subcellularLocation>
    <subcellularLocation>
        <location evidence="5">Nucleus</location>
    </subcellularLocation>
</comment>
<dbReference type="InterPro" id="IPR028892">
    <property type="entry name" value="ADE"/>
</dbReference>
<keyword evidence="1 5" id="KW-0479">Metal-binding</keyword>
<dbReference type="PANTHER" id="PTHR43114">
    <property type="entry name" value="ADENINE DEAMINASE"/>
    <property type="match status" value="1"/>
</dbReference>
<keyword evidence="8" id="KW-1185">Reference proteome</keyword>
<dbReference type="CDD" id="cd01320">
    <property type="entry name" value="ADA"/>
    <property type="match status" value="1"/>
</dbReference>
<evidence type="ECO:0000256" key="1">
    <source>
        <dbReference type="ARBA" id="ARBA00022723"/>
    </source>
</evidence>
<evidence type="ECO:0000313" key="7">
    <source>
        <dbReference type="EMBL" id="CEN60314.1"/>
    </source>
</evidence>
<feature type="binding site" evidence="5">
    <location>
        <position position="17"/>
    </location>
    <ligand>
        <name>Zn(2+)</name>
        <dbReference type="ChEBI" id="CHEBI:29105"/>
        <note>catalytic</note>
    </ligand>
</feature>
<dbReference type="Pfam" id="PF00962">
    <property type="entry name" value="A_deaminase"/>
    <property type="match status" value="1"/>
</dbReference>